<dbReference type="Proteomes" id="UP000828251">
    <property type="component" value="Unassembled WGS sequence"/>
</dbReference>
<proteinExistence type="predicted"/>
<evidence type="ECO:0000313" key="1">
    <source>
        <dbReference type="EMBL" id="KAH1045907.1"/>
    </source>
</evidence>
<dbReference type="EMBL" id="JAIQCV010000011">
    <property type="protein sequence ID" value="KAH1045907.1"/>
    <property type="molecule type" value="Genomic_DNA"/>
</dbReference>
<dbReference type="AlphaFoldDB" id="A0A9D3UIQ3"/>
<comment type="caution">
    <text evidence="1">The sequence shown here is derived from an EMBL/GenBank/DDBJ whole genome shotgun (WGS) entry which is preliminary data.</text>
</comment>
<evidence type="ECO:0000313" key="2">
    <source>
        <dbReference type="Proteomes" id="UP000828251"/>
    </source>
</evidence>
<reference evidence="1 2" key="1">
    <citation type="journal article" date="2021" name="Plant Biotechnol. J.">
        <title>Multi-omics assisted identification of the key and species-specific regulatory components of drought-tolerant mechanisms in Gossypium stocksii.</title>
        <authorList>
            <person name="Yu D."/>
            <person name="Ke L."/>
            <person name="Zhang D."/>
            <person name="Wu Y."/>
            <person name="Sun Y."/>
            <person name="Mei J."/>
            <person name="Sun J."/>
            <person name="Sun Y."/>
        </authorList>
    </citation>
    <scope>NUCLEOTIDE SEQUENCE [LARGE SCALE GENOMIC DNA]</scope>
    <source>
        <strain evidence="2">cv. E1</strain>
        <tissue evidence="1">Leaf</tissue>
    </source>
</reference>
<organism evidence="1 2">
    <name type="scientific">Gossypium stocksii</name>
    <dbReference type="NCBI Taxonomy" id="47602"/>
    <lineage>
        <taxon>Eukaryota</taxon>
        <taxon>Viridiplantae</taxon>
        <taxon>Streptophyta</taxon>
        <taxon>Embryophyta</taxon>
        <taxon>Tracheophyta</taxon>
        <taxon>Spermatophyta</taxon>
        <taxon>Magnoliopsida</taxon>
        <taxon>eudicotyledons</taxon>
        <taxon>Gunneridae</taxon>
        <taxon>Pentapetalae</taxon>
        <taxon>rosids</taxon>
        <taxon>malvids</taxon>
        <taxon>Malvales</taxon>
        <taxon>Malvaceae</taxon>
        <taxon>Malvoideae</taxon>
        <taxon>Gossypium</taxon>
    </lineage>
</organism>
<protein>
    <submittedName>
        <fullName evidence="1">Uncharacterized protein</fullName>
    </submittedName>
</protein>
<accession>A0A9D3UIQ3</accession>
<name>A0A9D3UIQ3_9ROSI</name>
<gene>
    <name evidence="1" type="ORF">J1N35_036691</name>
</gene>
<sequence>METSDNRIEGGCGIVSTGSTVAVSSHKFKRRSVSSVRDFSPGCRRVTASNYGLTVSIVRDFSQGCGRVTASNYGDGVQDYLVLYVIRYVAVYTALTVSRLKAEGWADGHMGVQTLM</sequence>
<keyword evidence="2" id="KW-1185">Reference proteome</keyword>